<protein>
    <recommendedName>
        <fullName evidence="3">LAGLIDADG homing endonuclease</fullName>
    </recommendedName>
</protein>
<dbReference type="Proteomes" id="UP001054945">
    <property type="component" value="Unassembled WGS sequence"/>
</dbReference>
<evidence type="ECO:0008006" key="3">
    <source>
        <dbReference type="Google" id="ProtNLM"/>
    </source>
</evidence>
<dbReference type="AlphaFoldDB" id="A0AAV4Y9R3"/>
<proteinExistence type="predicted"/>
<reference evidence="1 2" key="1">
    <citation type="submission" date="2021-06" db="EMBL/GenBank/DDBJ databases">
        <title>Caerostris extrusa draft genome.</title>
        <authorList>
            <person name="Kono N."/>
            <person name="Arakawa K."/>
        </authorList>
    </citation>
    <scope>NUCLEOTIDE SEQUENCE [LARGE SCALE GENOMIC DNA]</scope>
</reference>
<name>A0AAV4Y9R3_CAEEX</name>
<sequence>MTAGVMVLTDGVAEWNRGKLFFSPKKQREIPLITERGRYLCWKLLSPLGFKQFVQGHDGFSDRIRENKINRHSRWIANWTKRKKIIKDFRPLTLDLEKAGVLRYGLVI</sequence>
<accession>A0AAV4Y9R3</accession>
<evidence type="ECO:0000313" key="1">
    <source>
        <dbReference type="EMBL" id="GIZ04216.1"/>
    </source>
</evidence>
<dbReference type="EMBL" id="BPLR01019050">
    <property type="protein sequence ID" value="GIZ04216.1"/>
    <property type="molecule type" value="Genomic_DNA"/>
</dbReference>
<evidence type="ECO:0000313" key="2">
    <source>
        <dbReference type="Proteomes" id="UP001054945"/>
    </source>
</evidence>
<gene>
    <name evidence="1" type="ORF">CEXT_152681</name>
</gene>
<keyword evidence="2" id="KW-1185">Reference proteome</keyword>
<comment type="caution">
    <text evidence="1">The sequence shown here is derived from an EMBL/GenBank/DDBJ whole genome shotgun (WGS) entry which is preliminary data.</text>
</comment>
<organism evidence="1 2">
    <name type="scientific">Caerostris extrusa</name>
    <name type="common">Bark spider</name>
    <name type="synonym">Caerostris bankana</name>
    <dbReference type="NCBI Taxonomy" id="172846"/>
    <lineage>
        <taxon>Eukaryota</taxon>
        <taxon>Metazoa</taxon>
        <taxon>Ecdysozoa</taxon>
        <taxon>Arthropoda</taxon>
        <taxon>Chelicerata</taxon>
        <taxon>Arachnida</taxon>
        <taxon>Araneae</taxon>
        <taxon>Araneomorphae</taxon>
        <taxon>Entelegynae</taxon>
        <taxon>Araneoidea</taxon>
        <taxon>Araneidae</taxon>
        <taxon>Caerostris</taxon>
    </lineage>
</organism>